<dbReference type="Proteomes" id="UP000025227">
    <property type="component" value="Unplaced"/>
</dbReference>
<accession>A0A7I4XS12</accession>
<dbReference type="AlphaFoldDB" id="A0A7I4XS12"/>
<evidence type="ECO:0000313" key="1">
    <source>
        <dbReference type="Proteomes" id="UP000025227"/>
    </source>
</evidence>
<organism evidence="1 2">
    <name type="scientific">Haemonchus contortus</name>
    <name type="common">Barber pole worm</name>
    <dbReference type="NCBI Taxonomy" id="6289"/>
    <lineage>
        <taxon>Eukaryota</taxon>
        <taxon>Metazoa</taxon>
        <taxon>Ecdysozoa</taxon>
        <taxon>Nematoda</taxon>
        <taxon>Chromadorea</taxon>
        <taxon>Rhabditida</taxon>
        <taxon>Rhabditina</taxon>
        <taxon>Rhabditomorpha</taxon>
        <taxon>Strongyloidea</taxon>
        <taxon>Trichostrongylidae</taxon>
        <taxon>Haemonchus</taxon>
    </lineage>
</organism>
<dbReference type="WBParaSite" id="HCON_00003180-00001">
    <property type="protein sequence ID" value="HCON_00003180-00001"/>
    <property type="gene ID" value="HCON_00003180"/>
</dbReference>
<dbReference type="OrthoDB" id="410104at2759"/>
<proteinExistence type="predicted"/>
<keyword evidence="1" id="KW-1185">Reference proteome</keyword>
<name>A0A7I4XS12_HAECO</name>
<sequence length="94" mass="10578">MPLCLTFINLKKAFDSFETEVITEALGNQGVPTQSTQCVRMLHKLYNNFTIGISPFCKEVIIIVKRRARQGDTISPKLFCAALENVISNSKAWE</sequence>
<evidence type="ECO:0000313" key="2">
    <source>
        <dbReference type="WBParaSite" id="HCON_00003180-00001"/>
    </source>
</evidence>
<reference evidence="2" key="1">
    <citation type="submission" date="2020-12" db="UniProtKB">
        <authorList>
            <consortium name="WormBaseParasite"/>
        </authorList>
    </citation>
    <scope>IDENTIFICATION</scope>
    <source>
        <strain evidence="2">MHco3</strain>
    </source>
</reference>
<protein>
    <submittedName>
        <fullName evidence="2">Reverse transcriptase domain-containing protein</fullName>
    </submittedName>
</protein>